<reference evidence="7 8" key="1">
    <citation type="submission" date="2016-11" db="EMBL/GenBank/DDBJ databases">
        <authorList>
            <person name="Jaros S."/>
            <person name="Januszkiewicz K."/>
            <person name="Wedrychowicz H."/>
        </authorList>
    </citation>
    <scope>NUCLEOTIDE SEQUENCE [LARGE SCALE GENOMIC DNA]</scope>
    <source>
        <strain evidence="7 8">DSM 21758</strain>
    </source>
</reference>
<feature type="transmembrane region" description="Helical" evidence="6">
    <location>
        <begin position="207"/>
        <end position="223"/>
    </location>
</feature>
<feature type="transmembrane region" description="Helical" evidence="6">
    <location>
        <begin position="37"/>
        <end position="62"/>
    </location>
</feature>
<comment type="subcellular location">
    <subcellularLocation>
        <location evidence="1">Cell membrane</location>
        <topology evidence="1">Multi-pass membrane protein</topology>
    </subcellularLocation>
</comment>
<evidence type="ECO:0000313" key="7">
    <source>
        <dbReference type="EMBL" id="SHJ61346.1"/>
    </source>
</evidence>
<keyword evidence="5 6" id="KW-0472">Membrane</keyword>
<keyword evidence="8" id="KW-1185">Reference proteome</keyword>
<feature type="transmembrane region" description="Helical" evidence="6">
    <location>
        <begin position="287"/>
        <end position="306"/>
    </location>
</feature>
<accession>A0A1M6KR05</accession>
<evidence type="ECO:0000256" key="2">
    <source>
        <dbReference type="ARBA" id="ARBA00022475"/>
    </source>
</evidence>
<evidence type="ECO:0000256" key="3">
    <source>
        <dbReference type="ARBA" id="ARBA00022692"/>
    </source>
</evidence>
<dbReference type="Proteomes" id="UP000184310">
    <property type="component" value="Unassembled WGS sequence"/>
</dbReference>
<dbReference type="RefSeq" id="WP_072987368.1">
    <property type="nucleotide sequence ID" value="NZ_FQZB01000009.1"/>
</dbReference>
<feature type="transmembrane region" description="Helical" evidence="6">
    <location>
        <begin position="354"/>
        <end position="373"/>
    </location>
</feature>
<feature type="transmembrane region" description="Helical" evidence="6">
    <location>
        <begin position="243"/>
        <end position="266"/>
    </location>
</feature>
<sequence length="468" mass="54336">MRKIIKNFLSIGFAGILGQLITFLAMAYYARVLGKSIFGYVTLAQQMMLYFTTIVLFGLQTYGMREIAKSKDKLEEILGDIIIFRLVVAVFSFLVLLLLSFIIKKGVDFQIVFLLFGLMLFPTALNIDWFFNGIEVMKHNAIYTLIKNIIPAIIIVLVINYNRNVFIIPIATVIGLFIGFIYQYYILIYKMKIKISINTNFEKFKKYFYIGIPFLASAILSMINNNCDKIILGFTVSDAELGLYQAAYTFISFFINVEGLIFTPVFPSFSKYYYGEKLRELNEICDFTAKTIIMVVMPLLIGGVLLSREIIVKFYGGDFGDAYKPFIVLLVYIFILFIREIYAYELNAWGFEKYYLKIIFISSMMNLFLNLLITPKYGYMAAAFITTITEIINLVFMRMKSRSIIKTKEMIYMFKILPFSISMGILVFIMKRYNINLFVNIAISSVFYFALVIKFKYIDLNFIKRLRE</sequence>
<gene>
    <name evidence="7" type="ORF">SAMN02745163_02271</name>
</gene>
<dbReference type="GO" id="GO:0005886">
    <property type="term" value="C:plasma membrane"/>
    <property type="evidence" value="ECO:0007669"/>
    <property type="project" value="UniProtKB-SubCell"/>
</dbReference>
<keyword evidence="2" id="KW-1003">Cell membrane</keyword>
<feature type="transmembrane region" description="Helical" evidence="6">
    <location>
        <begin position="82"/>
        <end position="103"/>
    </location>
</feature>
<dbReference type="EMBL" id="FQZB01000009">
    <property type="protein sequence ID" value="SHJ61346.1"/>
    <property type="molecule type" value="Genomic_DNA"/>
</dbReference>
<dbReference type="Pfam" id="PF01943">
    <property type="entry name" value="Polysacc_synt"/>
    <property type="match status" value="1"/>
</dbReference>
<feature type="transmembrane region" description="Helical" evidence="6">
    <location>
        <begin position="435"/>
        <end position="457"/>
    </location>
</feature>
<feature type="transmembrane region" description="Helical" evidence="6">
    <location>
        <begin position="7"/>
        <end position="31"/>
    </location>
</feature>
<feature type="transmembrane region" description="Helical" evidence="6">
    <location>
        <begin position="326"/>
        <end position="342"/>
    </location>
</feature>
<evidence type="ECO:0000256" key="6">
    <source>
        <dbReference type="SAM" id="Phobius"/>
    </source>
</evidence>
<dbReference type="PANTHER" id="PTHR30250:SF11">
    <property type="entry name" value="O-ANTIGEN TRANSPORTER-RELATED"/>
    <property type="match status" value="1"/>
</dbReference>
<feature type="transmembrane region" description="Helical" evidence="6">
    <location>
        <begin position="379"/>
        <end position="399"/>
    </location>
</feature>
<evidence type="ECO:0000256" key="5">
    <source>
        <dbReference type="ARBA" id="ARBA00023136"/>
    </source>
</evidence>
<feature type="transmembrane region" description="Helical" evidence="6">
    <location>
        <begin position="411"/>
        <end position="429"/>
    </location>
</feature>
<dbReference type="OrthoDB" id="9815702at2"/>
<dbReference type="InterPro" id="IPR002797">
    <property type="entry name" value="Polysacc_synth"/>
</dbReference>
<name>A0A1M6KR05_9CLOT</name>
<proteinExistence type="predicted"/>
<dbReference type="PANTHER" id="PTHR30250">
    <property type="entry name" value="PST FAMILY PREDICTED COLANIC ACID TRANSPORTER"/>
    <property type="match status" value="1"/>
</dbReference>
<feature type="transmembrane region" description="Helical" evidence="6">
    <location>
        <begin position="109"/>
        <end position="129"/>
    </location>
</feature>
<dbReference type="InterPro" id="IPR050833">
    <property type="entry name" value="Poly_Biosynth_Transport"/>
</dbReference>
<organism evidence="7 8">
    <name type="scientific">Clostridium cavendishii DSM 21758</name>
    <dbReference type="NCBI Taxonomy" id="1121302"/>
    <lineage>
        <taxon>Bacteria</taxon>
        <taxon>Bacillati</taxon>
        <taxon>Bacillota</taxon>
        <taxon>Clostridia</taxon>
        <taxon>Eubacteriales</taxon>
        <taxon>Clostridiaceae</taxon>
        <taxon>Clostridium</taxon>
    </lineage>
</organism>
<dbReference type="AlphaFoldDB" id="A0A1M6KR05"/>
<feature type="transmembrane region" description="Helical" evidence="6">
    <location>
        <begin position="141"/>
        <end position="159"/>
    </location>
</feature>
<evidence type="ECO:0000256" key="4">
    <source>
        <dbReference type="ARBA" id="ARBA00022989"/>
    </source>
</evidence>
<evidence type="ECO:0000313" key="8">
    <source>
        <dbReference type="Proteomes" id="UP000184310"/>
    </source>
</evidence>
<keyword evidence="4 6" id="KW-1133">Transmembrane helix</keyword>
<dbReference type="STRING" id="1121302.SAMN02745163_02271"/>
<dbReference type="CDD" id="cd13128">
    <property type="entry name" value="MATE_Wzx_like"/>
    <property type="match status" value="1"/>
</dbReference>
<protein>
    <submittedName>
        <fullName evidence="7">Membrane protein involved in the export of O-antigen and teichoic acid</fullName>
    </submittedName>
</protein>
<feature type="transmembrane region" description="Helical" evidence="6">
    <location>
        <begin position="165"/>
        <end position="187"/>
    </location>
</feature>
<keyword evidence="3 6" id="KW-0812">Transmembrane</keyword>
<evidence type="ECO:0000256" key="1">
    <source>
        <dbReference type="ARBA" id="ARBA00004651"/>
    </source>
</evidence>